<organism evidence="14 15">
    <name type="scientific">Rhizopus microsporus</name>
    <dbReference type="NCBI Taxonomy" id="58291"/>
    <lineage>
        <taxon>Eukaryota</taxon>
        <taxon>Fungi</taxon>
        <taxon>Fungi incertae sedis</taxon>
        <taxon>Mucoromycota</taxon>
        <taxon>Mucoromycotina</taxon>
        <taxon>Mucoromycetes</taxon>
        <taxon>Mucorales</taxon>
        <taxon>Mucorineae</taxon>
        <taxon>Rhizopodaceae</taxon>
        <taxon>Rhizopus</taxon>
    </lineage>
</organism>
<dbReference type="SMART" id="SM00477">
    <property type="entry name" value="NUC"/>
    <property type="match status" value="1"/>
</dbReference>
<dbReference type="GO" id="GO:0000014">
    <property type="term" value="F:single-stranded DNA endodeoxyribonuclease activity"/>
    <property type="evidence" value="ECO:0007669"/>
    <property type="project" value="TreeGrafter"/>
</dbReference>
<dbReference type="AlphaFoldDB" id="A0A0A1PCE4"/>
<evidence type="ECO:0000256" key="4">
    <source>
        <dbReference type="ARBA" id="ARBA00022723"/>
    </source>
</evidence>
<evidence type="ECO:0000313" key="14">
    <source>
        <dbReference type="EMBL" id="ORE14226.1"/>
    </source>
</evidence>
<keyword evidence="6 10" id="KW-0378">Hydrolase</keyword>
<gene>
    <name evidence="14" type="ORF">BCV71DRAFT_54547</name>
</gene>
<evidence type="ECO:0000256" key="11">
    <source>
        <dbReference type="SAM" id="Phobius"/>
    </source>
</evidence>
<feature type="transmembrane region" description="Helical" evidence="11">
    <location>
        <begin position="6"/>
        <end position="26"/>
    </location>
</feature>
<keyword evidence="7" id="KW-0460">Magnesium</keyword>
<dbReference type="InterPro" id="IPR040255">
    <property type="entry name" value="Non-specific_endonuclease"/>
</dbReference>
<feature type="binding site" evidence="9">
    <location>
        <position position="154"/>
    </location>
    <ligand>
        <name>Mg(2+)</name>
        <dbReference type="ChEBI" id="CHEBI:18420"/>
        <note>catalytic</note>
    </ligand>
</feature>
<comment type="cofactor">
    <cofactor evidence="1 10">
        <name>Mg(2+)</name>
        <dbReference type="ChEBI" id="CHEBI:18420"/>
    </cofactor>
</comment>
<dbReference type="InterPro" id="IPR044929">
    <property type="entry name" value="DNA/RNA_non-sp_Endonuclease_sf"/>
</dbReference>
<dbReference type="CDD" id="cd00091">
    <property type="entry name" value="NUC"/>
    <property type="match status" value="1"/>
</dbReference>
<dbReference type="PROSITE" id="PS01070">
    <property type="entry name" value="NUCLEASE_NON_SPEC"/>
    <property type="match status" value="1"/>
</dbReference>
<evidence type="ECO:0000259" key="13">
    <source>
        <dbReference type="SMART" id="SM00892"/>
    </source>
</evidence>
<accession>A0A0A1PCE4</accession>
<dbReference type="SMART" id="SM00892">
    <property type="entry name" value="Endonuclease_NS"/>
    <property type="match status" value="1"/>
</dbReference>
<evidence type="ECO:0000256" key="10">
    <source>
        <dbReference type="RuleBase" id="RU366055"/>
    </source>
</evidence>
<keyword evidence="11" id="KW-0472">Membrane</keyword>
<feature type="active site" description="Proton acceptor" evidence="8">
    <location>
        <position position="122"/>
    </location>
</feature>
<keyword evidence="11" id="KW-1133">Transmembrane helix</keyword>
<name>A0A0A1PCE4_RHIZD</name>
<dbReference type="EC" id="3.1.30.-" evidence="10"/>
<dbReference type="InterPro" id="IPR001604">
    <property type="entry name" value="Endo_G_ENPP1-like_dom"/>
</dbReference>
<evidence type="ECO:0000313" key="15">
    <source>
        <dbReference type="Proteomes" id="UP000242381"/>
    </source>
</evidence>
<proteinExistence type="inferred from homology"/>
<dbReference type="InterPro" id="IPR044925">
    <property type="entry name" value="His-Me_finger_sf"/>
</dbReference>
<dbReference type="GO" id="GO:0004521">
    <property type="term" value="F:RNA endonuclease activity"/>
    <property type="evidence" value="ECO:0007669"/>
    <property type="project" value="TreeGrafter"/>
</dbReference>
<dbReference type="Pfam" id="PF01223">
    <property type="entry name" value="Endonuclease_NS"/>
    <property type="match status" value="1"/>
</dbReference>
<dbReference type="VEuPathDB" id="FungiDB:BCV72DRAFT_54045"/>
<dbReference type="GO" id="GO:0006309">
    <property type="term" value="P:apoptotic DNA fragmentation"/>
    <property type="evidence" value="ECO:0007669"/>
    <property type="project" value="TreeGrafter"/>
</dbReference>
<evidence type="ECO:0000256" key="2">
    <source>
        <dbReference type="ARBA" id="ARBA00010052"/>
    </source>
</evidence>
<evidence type="ECO:0000256" key="7">
    <source>
        <dbReference type="ARBA" id="ARBA00022842"/>
    </source>
</evidence>
<evidence type="ECO:0000256" key="9">
    <source>
        <dbReference type="PIRSR" id="PIRSR640255-2"/>
    </source>
</evidence>
<keyword evidence="3 10" id="KW-0540">Nuclease</keyword>
<reference evidence="14 15" key="1">
    <citation type="journal article" date="2016" name="Proc. Natl. Acad. Sci. U.S.A.">
        <title>Lipid metabolic changes in an early divergent fungus govern the establishment of a mutualistic symbiosis with endobacteria.</title>
        <authorList>
            <person name="Lastovetsky O.A."/>
            <person name="Gaspar M.L."/>
            <person name="Mondo S.J."/>
            <person name="LaButti K.M."/>
            <person name="Sandor L."/>
            <person name="Grigoriev I.V."/>
            <person name="Henry S.A."/>
            <person name="Pawlowska T.E."/>
        </authorList>
    </citation>
    <scope>NUCLEOTIDE SEQUENCE [LARGE SCALE GENOMIC DNA]</scope>
    <source>
        <strain evidence="14 15">ATCC 11559</strain>
    </source>
</reference>
<evidence type="ECO:0000256" key="1">
    <source>
        <dbReference type="ARBA" id="ARBA00001946"/>
    </source>
</evidence>
<dbReference type="GO" id="GO:0005743">
    <property type="term" value="C:mitochondrial inner membrane"/>
    <property type="evidence" value="ECO:0007669"/>
    <property type="project" value="TreeGrafter"/>
</dbReference>
<evidence type="ECO:0000256" key="6">
    <source>
        <dbReference type="ARBA" id="ARBA00022801"/>
    </source>
</evidence>
<dbReference type="GO" id="GO:0003676">
    <property type="term" value="F:nucleic acid binding"/>
    <property type="evidence" value="ECO:0007669"/>
    <property type="project" value="InterPro"/>
</dbReference>
<dbReference type="PANTHER" id="PTHR13966">
    <property type="entry name" value="ENDONUCLEASE RELATED"/>
    <property type="match status" value="1"/>
</dbReference>
<dbReference type="PANTHER" id="PTHR13966:SF5">
    <property type="entry name" value="ENDONUCLEASE G, MITOCHONDRIAL"/>
    <property type="match status" value="1"/>
</dbReference>
<dbReference type="GO" id="GO:0046872">
    <property type="term" value="F:metal ion binding"/>
    <property type="evidence" value="ECO:0007669"/>
    <property type="project" value="UniProtKB-KW"/>
</dbReference>
<sequence length="307" mass="35171">MNTQRHPLWWTTLGVVLGVFLSYNFFQVRHNPIYKRQNGEGVLKFGNPGPINDLFERHAYAVSYNRRDRIPYWVGEHLTVENLQRGDGVSRDRSRFKEDRELPEMFRASPRDYTGSGYDRGHMAPAADAVATQTEMDETFLMSNIAPQVGPGFNRNYWAFLEQFCRDITHNFTDVYVYSGPLFLPKVNQNTHALGETGIRFDGRGIMSEEIVGATKLKYKMTYDMIGTNGPNVAVPTHFFKVLLALKDGQYLSGAFVLPNQAINRNVPLTQFQVDLRAIERASGLQFFQELDRRNFLNLCDHILCSV</sequence>
<evidence type="ECO:0000256" key="5">
    <source>
        <dbReference type="ARBA" id="ARBA00022759"/>
    </source>
</evidence>
<dbReference type="SUPFAM" id="SSF54060">
    <property type="entry name" value="His-Me finger endonucleases"/>
    <property type="match status" value="1"/>
</dbReference>
<feature type="domain" description="DNA/RNA non-specific endonuclease/pyrophosphatase/phosphodiesterase" evidence="13">
    <location>
        <begin position="56"/>
        <end position="294"/>
    </location>
</feature>
<evidence type="ECO:0000256" key="8">
    <source>
        <dbReference type="PIRSR" id="PIRSR640255-1"/>
    </source>
</evidence>
<dbReference type="EMBL" id="KV921483">
    <property type="protein sequence ID" value="ORE14226.1"/>
    <property type="molecule type" value="Genomic_DNA"/>
</dbReference>
<protein>
    <recommendedName>
        <fullName evidence="10">Endonuclease</fullName>
        <ecNumber evidence="10">3.1.30.-</ecNumber>
    </recommendedName>
</protein>
<keyword evidence="4 9" id="KW-0479">Metal-binding</keyword>
<keyword evidence="5 10" id="KW-0255">Endonuclease</keyword>
<dbReference type="GO" id="GO:0005634">
    <property type="term" value="C:nucleus"/>
    <property type="evidence" value="ECO:0007669"/>
    <property type="project" value="TreeGrafter"/>
</dbReference>
<dbReference type="Proteomes" id="UP000242381">
    <property type="component" value="Unassembled WGS sequence"/>
</dbReference>
<dbReference type="OMA" id="DPYAYYI"/>
<dbReference type="InterPro" id="IPR020821">
    <property type="entry name" value="ENPP1-3/EXOG-like_nuc-like"/>
</dbReference>
<dbReference type="Gene3D" id="3.40.570.10">
    <property type="entry name" value="Extracellular Endonuclease, subunit A"/>
    <property type="match status" value="1"/>
</dbReference>
<evidence type="ECO:0000256" key="3">
    <source>
        <dbReference type="ARBA" id="ARBA00022722"/>
    </source>
</evidence>
<comment type="similarity">
    <text evidence="2 10">Belongs to the DNA/RNA non-specific endonuclease family.</text>
</comment>
<dbReference type="InterPro" id="IPR018524">
    <property type="entry name" value="DNA/RNA_endonuclease_AS"/>
</dbReference>
<evidence type="ECO:0000259" key="12">
    <source>
        <dbReference type="SMART" id="SM00477"/>
    </source>
</evidence>
<feature type="domain" description="ENPP1-3/EXOG-like endonuclease/phosphodiesterase" evidence="12">
    <location>
        <begin position="57"/>
        <end position="294"/>
    </location>
</feature>
<keyword evidence="11" id="KW-0812">Transmembrane</keyword>